<dbReference type="InterPro" id="IPR006120">
    <property type="entry name" value="Resolvase_HTH_dom"/>
</dbReference>
<evidence type="ECO:0000259" key="1">
    <source>
        <dbReference type="Pfam" id="PF02796"/>
    </source>
</evidence>
<accession>A0A1D3L1U9</accession>
<reference evidence="2 3" key="1">
    <citation type="submission" date="2016-08" db="EMBL/GenBank/DDBJ databases">
        <authorList>
            <person name="Seilhamer J.J."/>
        </authorList>
    </citation>
    <scope>NUCLEOTIDE SEQUENCE [LARGE SCALE GENOMIC DNA]</scope>
    <source>
        <strain evidence="2">Buetzberg</strain>
    </source>
</reference>
<proteinExistence type="predicted"/>
<organism evidence="2 3">
    <name type="scientific">Methanobacterium congolense</name>
    <dbReference type="NCBI Taxonomy" id="118062"/>
    <lineage>
        <taxon>Archaea</taxon>
        <taxon>Methanobacteriati</taxon>
        <taxon>Methanobacteriota</taxon>
        <taxon>Methanomada group</taxon>
        <taxon>Methanobacteria</taxon>
        <taxon>Methanobacteriales</taxon>
        <taxon>Methanobacteriaceae</taxon>
        <taxon>Methanobacterium</taxon>
    </lineage>
</organism>
<dbReference type="RefSeq" id="WP_145976011.1">
    <property type="nucleotide sequence ID" value="NZ_LT607756.1"/>
</dbReference>
<name>A0A1D3L1U9_9EURY</name>
<dbReference type="EMBL" id="LT607756">
    <property type="protein sequence ID" value="SCG85535.1"/>
    <property type="molecule type" value="Genomic_DNA"/>
</dbReference>
<dbReference type="OrthoDB" id="85471at2157"/>
<dbReference type="InterPro" id="IPR009057">
    <property type="entry name" value="Homeodomain-like_sf"/>
</dbReference>
<dbReference type="InterPro" id="IPR036388">
    <property type="entry name" value="WH-like_DNA-bd_sf"/>
</dbReference>
<dbReference type="Proteomes" id="UP000094707">
    <property type="component" value="Chromosome I"/>
</dbReference>
<dbReference type="STRING" id="118062.MCBB_0975"/>
<evidence type="ECO:0000313" key="2">
    <source>
        <dbReference type="EMBL" id="SCG85535.1"/>
    </source>
</evidence>
<protein>
    <recommendedName>
        <fullName evidence="1">Resolvase HTH domain-containing protein</fullName>
    </recommendedName>
</protein>
<dbReference type="Pfam" id="PF02796">
    <property type="entry name" value="HTH_7"/>
    <property type="match status" value="1"/>
</dbReference>
<dbReference type="Gene3D" id="1.10.10.10">
    <property type="entry name" value="Winged helix-like DNA-binding domain superfamily/Winged helix DNA-binding domain"/>
    <property type="match status" value="1"/>
</dbReference>
<gene>
    <name evidence="2" type="ORF">MCBB_0975</name>
</gene>
<dbReference type="GO" id="GO:0003677">
    <property type="term" value="F:DNA binding"/>
    <property type="evidence" value="ECO:0007669"/>
    <property type="project" value="InterPro"/>
</dbReference>
<feature type="domain" description="Resolvase HTH" evidence="1">
    <location>
        <begin position="61"/>
        <end position="98"/>
    </location>
</feature>
<dbReference type="PATRIC" id="fig|129848.4.peg.980"/>
<dbReference type="SUPFAM" id="SSF46689">
    <property type="entry name" value="Homeodomain-like"/>
    <property type="match status" value="1"/>
</dbReference>
<dbReference type="AlphaFoldDB" id="A0A1D3L1U9"/>
<dbReference type="GO" id="GO:0000150">
    <property type="term" value="F:DNA strand exchange activity"/>
    <property type="evidence" value="ECO:0007669"/>
    <property type="project" value="InterPro"/>
</dbReference>
<sequence>MAKEVHVSQQLSSSKIMELLDKNPDLERIKCPRSIYLRTSKKYLDALSELGIEVEPVTQMGRPKKYKKEPELIQKLLDEGKTPDEVAEILNIPVKTVYYLKSSKFRRGRRSKYSPEIHAELTKLHKNGASAREISEKLQIPLRTVYYILKQVSP</sequence>
<evidence type="ECO:0000313" key="3">
    <source>
        <dbReference type="Proteomes" id="UP000094707"/>
    </source>
</evidence>
<keyword evidence="3" id="KW-1185">Reference proteome</keyword>
<dbReference type="KEGG" id="mcub:MCBB_0975"/>
<dbReference type="GeneID" id="30411823"/>
<dbReference type="Gene3D" id="1.10.10.60">
    <property type="entry name" value="Homeodomain-like"/>
    <property type="match status" value="1"/>
</dbReference>